<dbReference type="EMBL" id="VAUA01000016">
    <property type="protein sequence ID" value="TLP55311.1"/>
    <property type="molecule type" value="Genomic_DNA"/>
</dbReference>
<organism evidence="1 2">
    <name type="scientific">Parasedimentitalea maritima</name>
    <dbReference type="NCBI Taxonomy" id="2578117"/>
    <lineage>
        <taxon>Bacteria</taxon>
        <taxon>Pseudomonadati</taxon>
        <taxon>Pseudomonadota</taxon>
        <taxon>Alphaproteobacteria</taxon>
        <taxon>Rhodobacterales</taxon>
        <taxon>Paracoccaceae</taxon>
        <taxon>Parasedimentitalea</taxon>
    </lineage>
</organism>
<evidence type="ECO:0000313" key="2">
    <source>
        <dbReference type="Proteomes" id="UP000305041"/>
    </source>
</evidence>
<sequence length="113" mass="12957">MTSSKKTTTIRPPQNALRVKAWRDLPTNAAPARYKIIGFDGRSHEIIIAKGNRIILDALVNQPVYCASPVRIDALEYNSRWGMYRIRFTDKDFKAHQGLFRDLTERARIARVG</sequence>
<protein>
    <recommendedName>
        <fullName evidence="3">PilZ domain-containing protein</fullName>
    </recommendedName>
</protein>
<comment type="caution">
    <text evidence="1">The sequence shown here is derived from an EMBL/GenBank/DDBJ whole genome shotgun (WGS) entry which is preliminary data.</text>
</comment>
<proteinExistence type="predicted"/>
<gene>
    <name evidence="1" type="ORF">FEE96_22830</name>
</gene>
<dbReference type="Proteomes" id="UP000305041">
    <property type="component" value="Unassembled WGS sequence"/>
</dbReference>
<name>A0ABY2UNC5_9RHOB</name>
<evidence type="ECO:0000313" key="1">
    <source>
        <dbReference type="EMBL" id="TLP55311.1"/>
    </source>
</evidence>
<keyword evidence="2" id="KW-1185">Reference proteome</keyword>
<dbReference type="RefSeq" id="WP_138165436.1">
    <property type="nucleotide sequence ID" value="NZ_VAUA01000016.1"/>
</dbReference>
<accession>A0ABY2UNC5</accession>
<reference evidence="1 2" key="1">
    <citation type="submission" date="2019-05" db="EMBL/GenBank/DDBJ databases">
        <title>Draft genome sequence of Pelagicola sp. DSW4-44.</title>
        <authorList>
            <person name="Oh J."/>
        </authorList>
    </citation>
    <scope>NUCLEOTIDE SEQUENCE [LARGE SCALE GENOMIC DNA]</scope>
    <source>
        <strain evidence="1 2">DSW4-44</strain>
    </source>
</reference>
<evidence type="ECO:0008006" key="3">
    <source>
        <dbReference type="Google" id="ProtNLM"/>
    </source>
</evidence>